<dbReference type="OrthoDB" id="2689965at2759"/>
<evidence type="ECO:0000256" key="1">
    <source>
        <dbReference type="ARBA" id="ARBA00022574"/>
    </source>
</evidence>
<dbReference type="PANTHER" id="PTHR19848">
    <property type="entry name" value="WD40 REPEAT PROTEIN"/>
    <property type="match status" value="1"/>
</dbReference>
<dbReference type="SMART" id="SM00320">
    <property type="entry name" value="WD40"/>
    <property type="match status" value="2"/>
</dbReference>
<evidence type="ECO:0000313" key="4">
    <source>
        <dbReference type="EMBL" id="KIJ58713.1"/>
    </source>
</evidence>
<reference evidence="4 5" key="1">
    <citation type="submission" date="2014-04" db="EMBL/GenBank/DDBJ databases">
        <title>Evolutionary Origins and Diversification of the Mycorrhizal Mutualists.</title>
        <authorList>
            <consortium name="DOE Joint Genome Institute"/>
            <consortium name="Mycorrhizal Genomics Consortium"/>
            <person name="Kohler A."/>
            <person name="Kuo A."/>
            <person name="Nagy L.G."/>
            <person name="Floudas D."/>
            <person name="Copeland A."/>
            <person name="Barry K.W."/>
            <person name="Cichocki N."/>
            <person name="Veneault-Fourrey C."/>
            <person name="LaButti K."/>
            <person name="Lindquist E.A."/>
            <person name="Lipzen A."/>
            <person name="Lundell T."/>
            <person name="Morin E."/>
            <person name="Murat C."/>
            <person name="Riley R."/>
            <person name="Ohm R."/>
            <person name="Sun H."/>
            <person name="Tunlid A."/>
            <person name="Henrissat B."/>
            <person name="Grigoriev I.V."/>
            <person name="Hibbett D.S."/>
            <person name="Martin F."/>
        </authorList>
    </citation>
    <scope>NUCLEOTIDE SEQUENCE [LARGE SCALE GENOMIC DNA]</scope>
    <source>
        <strain evidence="4 5">MD-312</strain>
    </source>
</reference>
<dbReference type="InterPro" id="IPR036322">
    <property type="entry name" value="WD40_repeat_dom_sf"/>
</dbReference>
<dbReference type="Proteomes" id="UP000053820">
    <property type="component" value="Unassembled WGS sequence"/>
</dbReference>
<accession>A0A0C9VZ59</accession>
<dbReference type="HOGENOM" id="CLU_049342_0_0_1"/>
<dbReference type="Gene3D" id="2.130.10.10">
    <property type="entry name" value="YVTN repeat-like/Quinoprotein amine dehydrogenase"/>
    <property type="match status" value="1"/>
</dbReference>
<feature type="repeat" description="WD" evidence="3">
    <location>
        <begin position="14"/>
        <end position="46"/>
    </location>
</feature>
<evidence type="ECO:0000313" key="5">
    <source>
        <dbReference type="Proteomes" id="UP000053820"/>
    </source>
</evidence>
<dbReference type="PROSITE" id="PS50082">
    <property type="entry name" value="WD_REPEATS_2"/>
    <property type="match status" value="1"/>
</dbReference>
<dbReference type="PANTHER" id="PTHR19848:SF8">
    <property type="entry name" value="F-BOX AND WD REPEAT DOMAIN CONTAINING 7"/>
    <property type="match status" value="1"/>
</dbReference>
<dbReference type="EMBL" id="KN839914">
    <property type="protein sequence ID" value="KIJ58713.1"/>
    <property type="molecule type" value="Genomic_DNA"/>
</dbReference>
<sequence length="292" mass="31987">MAAPFAPFVCKHTLHDHTASVTSLAFSPTGERLMSGSEDRSLMIWKPLTGILKHRIILKSAIISLAWDNARKEHLFPGCIDGTLAVVENFQHQEPCNSVLTGTKALIFVVTVDANHGNISVAIGSEIHMAKQIAPGFVSTSLPDGLADLNTGKYTTFKIFPAPEGLPNTSKDTDNRIRGRALAFRDRDTKLFVAYLNHGVICWDVDGMQQLWRIVPIHCHRLIGHTTILTSEQCVFISNLSDGVDMYTSGQSHPERRFKTPPIAPEGKLPSSTAGQLYYAEPGMAMCISGTF</sequence>
<evidence type="ECO:0000256" key="2">
    <source>
        <dbReference type="ARBA" id="ARBA00022737"/>
    </source>
</evidence>
<keyword evidence="1 3" id="KW-0853">WD repeat</keyword>
<keyword evidence="5" id="KW-1185">Reference proteome</keyword>
<organism evidence="4 5">
    <name type="scientific">Hydnomerulius pinastri MD-312</name>
    <dbReference type="NCBI Taxonomy" id="994086"/>
    <lineage>
        <taxon>Eukaryota</taxon>
        <taxon>Fungi</taxon>
        <taxon>Dikarya</taxon>
        <taxon>Basidiomycota</taxon>
        <taxon>Agaricomycotina</taxon>
        <taxon>Agaricomycetes</taxon>
        <taxon>Agaricomycetidae</taxon>
        <taxon>Boletales</taxon>
        <taxon>Boletales incertae sedis</taxon>
        <taxon>Leucogyrophana</taxon>
    </lineage>
</organism>
<dbReference type="InterPro" id="IPR015943">
    <property type="entry name" value="WD40/YVTN_repeat-like_dom_sf"/>
</dbReference>
<keyword evidence="2" id="KW-0677">Repeat</keyword>
<dbReference type="AlphaFoldDB" id="A0A0C9VZ59"/>
<dbReference type="PROSITE" id="PS50294">
    <property type="entry name" value="WD_REPEATS_REGION"/>
    <property type="match status" value="1"/>
</dbReference>
<dbReference type="Pfam" id="PF00400">
    <property type="entry name" value="WD40"/>
    <property type="match status" value="1"/>
</dbReference>
<protein>
    <recommendedName>
        <fullName evidence="6">WD40 repeat-like protein</fullName>
    </recommendedName>
</protein>
<name>A0A0C9VZ59_9AGAM</name>
<proteinExistence type="predicted"/>
<dbReference type="SUPFAM" id="SSF50978">
    <property type="entry name" value="WD40 repeat-like"/>
    <property type="match status" value="1"/>
</dbReference>
<gene>
    <name evidence="4" type="ORF">HYDPIDRAFT_33894</name>
</gene>
<dbReference type="InterPro" id="IPR001680">
    <property type="entry name" value="WD40_rpt"/>
</dbReference>
<evidence type="ECO:0008006" key="6">
    <source>
        <dbReference type="Google" id="ProtNLM"/>
    </source>
</evidence>
<evidence type="ECO:0000256" key="3">
    <source>
        <dbReference type="PROSITE-ProRule" id="PRU00221"/>
    </source>
</evidence>